<keyword evidence="3" id="KW-1185">Reference proteome</keyword>
<evidence type="ECO:0000313" key="2">
    <source>
        <dbReference type="EMBL" id="USW49189.1"/>
    </source>
</evidence>
<organism evidence="2 3">
    <name type="scientific">Septoria linicola</name>
    <dbReference type="NCBI Taxonomy" id="215465"/>
    <lineage>
        <taxon>Eukaryota</taxon>
        <taxon>Fungi</taxon>
        <taxon>Dikarya</taxon>
        <taxon>Ascomycota</taxon>
        <taxon>Pezizomycotina</taxon>
        <taxon>Dothideomycetes</taxon>
        <taxon>Dothideomycetidae</taxon>
        <taxon>Mycosphaerellales</taxon>
        <taxon>Mycosphaerellaceae</taxon>
        <taxon>Septoria</taxon>
    </lineage>
</organism>
<dbReference type="Proteomes" id="UP001056384">
    <property type="component" value="Chromosome 2"/>
</dbReference>
<accession>A0A9Q9AGW7</accession>
<sequence>MFGIGFACSYYLTERAGDGQDPPPVIAATSPDTHDDADDGAHNDLKTVSNVEDSRRSAATNTTTIPAQSFEEPKLLHPPFSHPRNGLSDASSPASATSQSFTASRLSSMSSRQYVRKRSTGPMPGHRRDFSGSAAWPKDLPMAWPPAEDTNLN</sequence>
<feature type="region of interest" description="Disordered" evidence="1">
    <location>
        <begin position="15"/>
        <end position="153"/>
    </location>
</feature>
<dbReference type="AlphaFoldDB" id="A0A9Q9AGW7"/>
<feature type="compositionally biased region" description="Polar residues" evidence="1">
    <location>
        <begin position="46"/>
        <end position="67"/>
    </location>
</feature>
<name>A0A9Q9AGW7_9PEZI</name>
<evidence type="ECO:0000313" key="3">
    <source>
        <dbReference type="Proteomes" id="UP001056384"/>
    </source>
</evidence>
<reference evidence="2" key="1">
    <citation type="submission" date="2022-06" db="EMBL/GenBank/DDBJ databases">
        <title>Complete genome sequences of two strains of the flax pathogen Septoria linicola.</title>
        <authorList>
            <person name="Lapalu N."/>
            <person name="Simon A."/>
            <person name="Demenou B."/>
            <person name="Paumier D."/>
            <person name="Guillot M.-P."/>
            <person name="Gout L."/>
            <person name="Valade R."/>
        </authorList>
    </citation>
    <scope>NUCLEOTIDE SEQUENCE</scope>
    <source>
        <strain evidence="2">SE15195</strain>
    </source>
</reference>
<protein>
    <submittedName>
        <fullName evidence="2">Uncharacterized protein</fullName>
    </submittedName>
</protein>
<dbReference type="EMBL" id="CP099419">
    <property type="protein sequence ID" value="USW49189.1"/>
    <property type="molecule type" value="Genomic_DNA"/>
</dbReference>
<feature type="compositionally biased region" description="Polar residues" evidence="1">
    <location>
        <begin position="88"/>
        <end position="113"/>
    </location>
</feature>
<gene>
    <name evidence="2" type="ORF">Slin15195_G025080</name>
</gene>
<evidence type="ECO:0000256" key="1">
    <source>
        <dbReference type="SAM" id="MobiDB-lite"/>
    </source>
</evidence>
<proteinExistence type="predicted"/>